<reference evidence="5" key="1">
    <citation type="submission" date="2025-08" db="UniProtKB">
        <authorList>
            <consortium name="RefSeq"/>
        </authorList>
    </citation>
    <scope>IDENTIFICATION</scope>
</reference>
<feature type="region of interest" description="Disordered" evidence="1">
    <location>
        <begin position="1070"/>
        <end position="1094"/>
    </location>
</feature>
<dbReference type="RefSeq" id="XP_011502168.1">
    <property type="nucleotide sequence ID" value="XM_011503866.1"/>
</dbReference>
<evidence type="ECO:0000313" key="5">
    <source>
        <dbReference type="RefSeq" id="XP_011502168.1"/>
    </source>
</evidence>
<dbReference type="GO" id="GO:0034703">
    <property type="term" value="C:cation channel complex"/>
    <property type="evidence" value="ECO:0007669"/>
    <property type="project" value="TreeGrafter"/>
</dbReference>
<dbReference type="GO" id="GO:0005261">
    <property type="term" value="F:monoatomic cation channel activity"/>
    <property type="evidence" value="ECO:0007669"/>
    <property type="project" value="TreeGrafter"/>
</dbReference>
<protein>
    <submittedName>
        <fullName evidence="5">Protein unc-80 homolog</fullName>
    </submittedName>
</protein>
<name>A0AAJ7DZJ2_9HYME</name>
<dbReference type="AlphaFoldDB" id="A0AAJ7DZJ2"/>
<feature type="region of interest" description="Disordered" evidence="1">
    <location>
        <begin position="270"/>
        <end position="319"/>
    </location>
</feature>
<sequence>MKLNFPIFRPSMAMNNRSAPTGQRRTHVLQRAAGKLFYQWAEAIGSRLEQFLAEDKQNFEKVNQIMLDETKHRDLIIEDEEEDFLDEASIKTYGSQCPIALRLVACMLLLEITAFLREMYQTLPKSNRLSTKERPPPWEKLYSRDANRRWSMALSSMGHSQTSAQSLQSIVGDRENERKISFVLHEPDNESEGSSKSNVTIQGEDIQNNEKEKNKRFQASSSRPFLLRRGTASNTATSSFKRRSLKLRRGTKEGKEIELEAFRRADSIQSKRKVSSLSDRSDTSEPGLYGEVSGEESPGILSDDQPPESPSDSNDADETNKNFPWMKVVVQFATNFNFYCCHQNFCHPYCHRRQMRASERLIKSVRKVYGEEFGFINENGFFYLNSDKKDNGKKDKRGRKISDQMSSQVSPVRRKDSIGRKFKIEKNVDGLQTSHLMGGSRDSSKDVSDHDYDYNQDFARAMAPPEDYKDKEELPMLKYIKRQVKDAFHAPLATLLKGAIVMSDDLFIDILPVTWELLLEMNQEVAAAAASLFIVSAVRAPTQATDIMHRGLRHSHTAIRINSILRFQVLWKFRYQVWPRMEESAHLTFKVPPPGIEFTLPSPKIGIESLPVVDPPWMPQVKTKVEEVTINQERHRALVTATKTRKKQQTELIKKALQAQDDKKREERENFLITTIPITLQAAYEPSPVGEDHDEGNIDEDGGDLAPRNLTHHGQSALSLFPSALCSAIIQIIILLDDAAVSEDGNAVYEMAYQVVHSVHGIMFKDLKQILRKEQCDASILLTANVPSAKKIIVHGPQDPDAGGIPSQFPVQEDTQFGQILRESLDFFGIEETKHKEYFLVDYKTHQIHNPSSYVRDYYFFKRSQYPQLELVFMKSEDAFNALQRQELTYKFVEIGKVLLTWAILKNVDMVVQRVVFLHEELMKLPSFPRKALEADLDLYKGGEMGRVPSSCLFNLLLSLETPSPDPLNIEELVKEEKPLKAIDFCYHDENEMVTILDCISLCVMVISYAADSVRGQQMLTILEAIMPCYVQQIQHPSYNKEGKTEKEIINQLAIAIRTLVNNSEALTKYYNRPQKSSPEHKGSSQRNYGKSSYSPGFEFDEEAQINKYMEHSKSKNHERDNDDVETNHKNEFIRPRDTLLNMIDVPKLRNTDISFALTTVLNTLWPPGAKMMQLAAPNLKAATDIRTGSLTFAVRDSKTLTKISLTLYQVAFLDLFDELRKLKEEIEDRKFGNFIQ</sequence>
<dbReference type="Pfam" id="PF20262">
    <property type="entry name" value="UNC80_C"/>
    <property type="match status" value="1"/>
</dbReference>
<dbReference type="InterPro" id="IPR045852">
    <property type="entry name" value="UNC80_central"/>
</dbReference>
<feature type="domain" description="Protein UNC80 C-terminal" evidence="3">
    <location>
        <begin position="752"/>
        <end position="944"/>
    </location>
</feature>
<feature type="domain" description="Protein UNC80 central region" evidence="2">
    <location>
        <begin position="1"/>
        <end position="693"/>
    </location>
</feature>
<dbReference type="KEGG" id="csol:105365645"/>
<evidence type="ECO:0000313" key="4">
    <source>
        <dbReference type="Proteomes" id="UP000695007"/>
    </source>
</evidence>
<feature type="region of interest" description="Disordered" evidence="1">
    <location>
        <begin position="184"/>
        <end position="247"/>
    </location>
</feature>
<evidence type="ECO:0000256" key="1">
    <source>
        <dbReference type="SAM" id="MobiDB-lite"/>
    </source>
</evidence>
<dbReference type="PANTHER" id="PTHR31781">
    <property type="entry name" value="UNC80"/>
    <property type="match status" value="1"/>
</dbReference>
<evidence type="ECO:0000259" key="2">
    <source>
        <dbReference type="Pfam" id="PF19424"/>
    </source>
</evidence>
<dbReference type="GO" id="GO:0030424">
    <property type="term" value="C:axon"/>
    <property type="evidence" value="ECO:0007669"/>
    <property type="project" value="TreeGrafter"/>
</dbReference>
<organism evidence="4 5">
    <name type="scientific">Ceratosolen solmsi marchali</name>
    <dbReference type="NCBI Taxonomy" id="326594"/>
    <lineage>
        <taxon>Eukaryota</taxon>
        <taxon>Metazoa</taxon>
        <taxon>Ecdysozoa</taxon>
        <taxon>Arthropoda</taxon>
        <taxon>Hexapoda</taxon>
        <taxon>Insecta</taxon>
        <taxon>Pterygota</taxon>
        <taxon>Neoptera</taxon>
        <taxon>Endopterygota</taxon>
        <taxon>Hymenoptera</taxon>
        <taxon>Apocrita</taxon>
        <taxon>Proctotrupomorpha</taxon>
        <taxon>Chalcidoidea</taxon>
        <taxon>Agaonidae</taxon>
        <taxon>Agaoninae</taxon>
        <taxon>Ceratosolen</taxon>
    </lineage>
</organism>
<dbReference type="Pfam" id="PF19424">
    <property type="entry name" value="UNC80"/>
    <property type="match status" value="1"/>
</dbReference>
<feature type="compositionally biased region" description="Polar residues" evidence="1">
    <location>
        <begin position="192"/>
        <end position="201"/>
    </location>
</feature>
<dbReference type="GO" id="GO:0055080">
    <property type="term" value="P:monoatomic cation homeostasis"/>
    <property type="evidence" value="ECO:0007669"/>
    <property type="project" value="TreeGrafter"/>
</dbReference>
<evidence type="ECO:0000259" key="3">
    <source>
        <dbReference type="Pfam" id="PF20262"/>
    </source>
</evidence>
<keyword evidence="4" id="KW-1185">Reference proteome</keyword>
<dbReference type="Proteomes" id="UP000695007">
    <property type="component" value="Unplaced"/>
</dbReference>
<dbReference type="CTD" id="285175"/>
<gene>
    <name evidence="5" type="primary">LOC105365645</name>
</gene>
<feature type="region of interest" description="Disordered" evidence="1">
    <location>
        <begin position="387"/>
        <end position="414"/>
    </location>
</feature>
<proteinExistence type="predicted"/>
<dbReference type="InterPro" id="IPR046460">
    <property type="entry name" value="UNC80_C"/>
</dbReference>
<dbReference type="PANTHER" id="PTHR31781:SF1">
    <property type="entry name" value="PROTEIN UNC-80 HOMOLOG"/>
    <property type="match status" value="1"/>
</dbReference>
<feature type="compositionally biased region" description="Polar residues" evidence="1">
    <location>
        <begin position="1085"/>
        <end position="1094"/>
    </location>
</feature>
<accession>A0AAJ7DZJ2</accession>
<dbReference type="GeneID" id="105365645"/>